<feature type="coiled-coil region" evidence="1">
    <location>
        <begin position="129"/>
        <end position="243"/>
    </location>
</feature>
<dbReference type="Proteomes" id="UP001225134">
    <property type="component" value="Unassembled WGS sequence"/>
</dbReference>
<comment type="caution">
    <text evidence="2">The sequence shown here is derived from an EMBL/GenBank/DDBJ whole genome shotgun (WGS) entry which is preliminary data.</text>
</comment>
<gene>
    <name evidence="2" type="ORF">QQA45_05825</name>
</gene>
<feature type="coiled-coil region" evidence="1">
    <location>
        <begin position="38"/>
        <end position="99"/>
    </location>
</feature>
<name>A0ABT7HKF3_9FUSO</name>
<evidence type="ECO:0000256" key="1">
    <source>
        <dbReference type="SAM" id="Coils"/>
    </source>
</evidence>
<accession>A0ABT7HKF3</accession>
<sequence length="364" mass="42945">MSKKNLENLYEKLANIAYLYSINSEKLEYEEETNLPSLKRNLAQKRNLKIKIENAIKKYPTKEAVKKLNEDQNKAEKDVKDYQDAKEKLFQEMQGILAEASKYSTNPKIQKIIKEEDKNIAEKRLKRFSEKEKEDIRNFRKRYQDKKNERDEVMRKYAIASREKIELLDELMLADDGAEKLAICEKNIAEIEQKITKSNENIENYKKDKKIAKKEKIKLNEEKESLEEKLNTKLEESKKFDKKKLENIKTYEKAYDILNKELGYGFSSYGVAEIEYQVLKDLKVFANTKLGFSIKNNQLNKLCNILEKEEAIVDEEKYTYFNKEKVFKIDPLFNVGVGIDYKHIIFELNSGNNGLINLKLAYEF</sequence>
<protein>
    <submittedName>
        <fullName evidence="2">Uncharacterized protein</fullName>
    </submittedName>
</protein>
<keyword evidence="3" id="KW-1185">Reference proteome</keyword>
<reference evidence="2 3" key="1">
    <citation type="submission" date="2023-06" db="EMBL/GenBank/DDBJ databases">
        <title>Antibody response to the Sneathia vaginalis cytopathogenic toxin A during pregnancy.</title>
        <authorList>
            <person name="Mccoy Z.T."/>
            <person name="Serrano M.G."/>
            <person name="Spaine K."/>
            <person name="Edwards D.J."/>
            <person name="Buck G.A."/>
            <person name="Jefferson K."/>
        </authorList>
    </citation>
    <scope>NUCLEOTIDE SEQUENCE [LARGE SCALE GENOMIC DNA]</scope>
    <source>
        <strain evidence="2 3">CCUG 42621</strain>
    </source>
</reference>
<organism evidence="2 3">
    <name type="scientific">Sneathia sanguinegens</name>
    <dbReference type="NCBI Taxonomy" id="40543"/>
    <lineage>
        <taxon>Bacteria</taxon>
        <taxon>Fusobacteriati</taxon>
        <taxon>Fusobacteriota</taxon>
        <taxon>Fusobacteriia</taxon>
        <taxon>Fusobacteriales</taxon>
        <taxon>Leptotrichiaceae</taxon>
        <taxon>Sneathia</taxon>
    </lineage>
</organism>
<dbReference type="RefSeq" id="WP_285153236.1">
    <property type="nucleotide sequence ID" value="NZ_JASSPP010000010.1"/>
</dbReference>
<keyword evidence="1" id="KW-0175">Coiled coil</keyword>
<evidence type="ECO:0000313" key="3">
    <source>
        <dbReference type="Proteomes" id="UP001225134"/>
    </source>
</evidence>
<dbReference type="EMBL" id="JASSPP010000010">
    <property type="protein sequence ID" value="MDK9581013.1"/>
    <property type="molecule type" value="Genomic_DNA"/>
</dbReference>
<evidence type="ECO:0000313" key="2">
    <source>
        <dbReference type="EMBL" id="MDK9581013.1"/>
    </source>
</evidence>
<proteinExistence type="predicted"/>